<reference evidence="1 2" key="1">
    <citation type="submission" date="2019-08" db="EMBL/GenBank/DDBJ databases">
        <title>Agrococcus lahaulensis sp. nov., isolated from a cold desert of the Indian Himalayas.</title>
        <authorList>
            <person name="Qu J.H."/>
        </authorList>
    </citation>
    <scope>NUCLEOTIDE SEQUENCE [LARGE SCALE GENOMIC DNA]</scope>
    <source>
        <strain evidence="1 2">NS18</strain>
    </source>
</reference>
<dbReference type="AlphaFoldDB" id="A0A5M8QCY5"/>
<sequence length="380" mass="41055">MAAHSEHAATTGALSTADAVEAVAGRALQLYDEVRTAHLERLAGDRRVTILFRARRYDFDRALAAALDVQRAGALGTLRWTLSHPVAVIEVSEPLMAAASLRTLSAVLGNRIRSLVRGERPARVVTYAIEAMPLAEAVANLPRRARLRHALLAPLQPIVWRVLDRIAFGTALSEQVYRSAFPARWPEHRVIPALPVSRLVAPASVPRPPHLVFLGDMAERKGFPAVLDVWPAVRAALPEARLTILGRGSGAAAAMALAAADDRVVVRLDPPRASIFETLERSKVLVLPSRRTPLWREQVGLPIVEALASGCIVVTTSETGLASWLQQHGHEIVPADAHEALAAALVRALTSARTPEGVVTDLPAADGRRAAQDWMYEGLR</sequence>
<organism evidence="1 2">
    <name type="scientific">Agrococcus sediminis</name>
    <dbReference type="NCBI Taxonomy" id="2599924"/>
    <lineage>
        <taxon>Bacteria</taxon>
        <taxon>Bacillati</taxon>
        <taxon>Actinomycetota</taxon>
        <taxon>Actinomycetes</taxon>
        <taxon>Micrococcales</taxon>
        <taxon>Microbacteriaceae</taxon>
        <taxon>Agrococcus</taxon>
    </lineage>
</organism>
<dbReference type="Gene3D" id="3.40.50.2000">
    <property type="entry name" value="Glycogen Phosphorylase B"/>
    <property type="match status" value="1"/>
</dbReference>
<protein>
    <submittedName>
        <fullName evidence="1">Glycosyltransferase family 4 protein</fullName>
    </submittedName>
</protein>
<dbReference type="RefSeq" id="WP_146356819.1">
    <property type="nucleotide sequence ID" value="NZ_VOIR01000014.1"/>
</dbReference>
<evidence type="ECO:0000313" key="1">
    <source>
        <dbReference type="EMBL" id="KAA6433038.1"/>
    </source>
</evidence>
<dbReference type="PANTHER" id="PTHR12526">
    <property type="entry name" value="GLYCOSYLTRANSFERASE"/>
    <property type="match status" value="1"/>
</dbReference>
<dbReference type="GO" id="GO:0016740">
    <property type="term" value="F:transferase activity"/>
    <property type="evidence" value="ECO:0007669"/>
    <property type="project" value="UniProtKB-KW"/>
</dbReference>
<keyword evidence="1" id="KW-0808">Transferase</keyword>
<name>A0A5M8QCY5_9MICO</name>
<proteinExistence type="predicted"/>
<dbReference type="Proteomes" id="UP000323221">
    <property type="component" value="Unassembled WGS sequence"/>
</dbReference>
<accession>A0A5M8QCY5</accession>
<keyword evidence="2" id="KW-1185">Reference proteome</keyword>
<dbReference type="Pfam" id="PF13692">
    <property type="entry name" value="Glyco_trans_1_4"/>
    <property type="match status" value="1"/>
</dbReference>
<dbReference type="SUPFAM" id="SSF53756">
    <property type="entry name" value="UDP-Glycosyltransferase/glycogen phosphorylase"/>
    <property type="match status" value="1"/>
</dbReference>
<gene>
    <name evidence="1" type="ORF">FQ330_08770</name>
</gene>
<evidence type="ECO:0000313" key="2">
    <source>
        <dbReference type="Proteomes" id="UP000323221"/>
    </source>
</evidence>
<comment type="caution">
    <text evidence="1">The sequence shown here is derived from an EMBL/GenBank/DDBJ whole genome shotgun (WGS) entry which is preliminary data.</text>
</comment>
<dbReference type="OrthoDB" id="3371840at2"/>
<dbReference type="EMBL" id="VOIR01000014">
    <property type="protein sequence ID" value="KAA6433038.1"/>
    <property type="molecule type" value="Genomic_DNA"/>
</dbReference>